<keyword evidence="1" id="KW-0812">Transmembrane</keyword>
<dbReference type="SUPFAM" id="SSF102588">
    <property type="entry name" value="LmbE-like"/>
    <property type="match status" value="1"/>
</dbReference>
<name>A0ABV9Q0I1_9BACL</name>
<sequence>MTRSRHRYLWFAVGVVLVTIFAYTFFRPFAADLLRLAKKIPPQPPFAIGDRTLIVAPHPDDETLGGAGVIQRALAAGKRVKVVIMTNGDGFRRAAEENFMTIEPGPDDFRRLGQARRLESLNALKHFGVPEANVVFLGYPDGGVNSLWESDWDYDHLHKGLNGSVRSPYDFSYEKNAPYCGENVLKNLSEIFREFQPTDVVYPDPNDQHHDHWATSAFVKYLLTEQNYQVREWTYLVHRGDFPVPWRYEPSLPLHPPHVLAGLDTHWIYIPVTEQEETKKKAAIDKYATQTKVMGPYLHAFVRANELLGTYKDPVLPTVSGTPDFSDPNRLPYTLFFDAYADTFRRQVERQADIMAVGGVLTNEKFHIGLETGGPISPQVMYNVRIRIFQPTGVKRLDLTVQNSKVSARKYAGNSLDLPSGTIVQVQGNRLWISLPRDSIDGTTSLLVAADTFIEVERIDKTAWRLIKLTK</sequence>
<keyword evidence="3" id="KW-1185">Reference proteome</keyword>
<dbReference type="InterPro" id="IPR024078">
    <property type="entry name" value="LmbE-like_dom_sf"/>
</dbReference>
<comment type="caution">
    <text evidence="2">The sequence shown here is derived from an EMBL/GenBank/DDBJ whole genome shotgun (WGS) entry which is preliminary data.</text>
</comment>
<dbReference type="PANTHER" id="PTHR12993:SF29">
    <property type="entry name" value="BLR3841 PROTEIN"/>
    <property type="match status" value="1"/>
</dbReference>
<dbReference type="InterPro" id="IPR003737">
    <property type="entry name" value="GlcNAc_PI_deacetylase-related"/>
</dbReference>
<accession>A0ABV9Q0I1</accession>
<feature type="transmembrane region" description="Helical" evidence="1">
    <location>
        <begin position="7"/>
        <end position="26"/>
    </location>
</feature>
<dbReference type="Gene3D" id="3.40.50.10320">
    <property type="entry name" value="LmbE-like"/>
    <property type="match status" value="1"/>
</dbReference>
<evidence type="ECO:0000313" key="2">
    <source>
        <dbReference type="EMBL" id="MFC4768016.1"/>
    </source>
</evidence>
<keyword evidence="2" id="KW-0378">Hydrolase</keyword>
<organism evidence="2 3">
    <name type="scientific">Effusibacillus consociatus</name>
    <dbReference type="NCBI Taxonomy" id="1117041"/>
    <lineage>
        <taxon>Bacteria</taxon>
        <taxon>Bacillati</taxon>
        <taxon>Bacillota</taxon>
        <taxon>Bacilli</taxon>
        <taxon>Bacillales</taxon>
        <taxon>Alicyclobacillaceae</taxon>
        <taxon>Effusibacillus</taxon>
    </lineage>
</organism>
<dbReference type="Proteomes" id="UP001596002">
    <property type="component" value="Unassembled WGS sequence"/>
</dbReference>
<dbReference type="EMBL" id="JBHSHC010000096">
    <property type="protein sequence ID" value="MFC4768016.1"/>
    <property type="molecule type" value="Genomic_DNA"/>
</dbReference>
<proteinExistence type="predicted"/>
<evidence type="ECO:0000313" key="3">
    <source>
        <dbReference type="Proteomes" id="UP001596002"/>
    </source>
</evidence>
<keyword evidence="1" id="KW-0472">Membrane</keyword>
<dbReference type="RefSeq" id="WP_380025938.1">
    <property type="nucleotide sequence ID" value="NZ_JBHSHC010000096.1"/>
</dbReference>
<evidence type="ECO:0000256" key="1">
    <source>
        <dbReference type="SAM" id="Phobius"/>
    </source>
</evidence>
<dbReference type="GO" id="GO:0016787">
    <property type="term" value="F:hydrolase activity"/>
    <property type="evidence" value="ECO:0007669"/>
    <property type="project" value="UniProtKB-KW"/>
</dbReference>
<protein>
    <submittedName>
        <fullName evidence="2">PIG-L deacetylase family protein</fullName>
        <ecNumber evidence="2">3.5.1.-</ecNumber>
    </submittedName>
</protein>
<reference evidence="3" key="1">
    <citation type="journal article" date="2019" name="Int. J. Syst. Evol. Microbiol.">
        <title>The Global Catalogue of Microorganisms (GCM) 10K type strain sequencing project: providing services to taxonomists for standard genome sequencing and annotation.</title>
        <authorList>
            <consortium name="The Broad Institute Genomics Platform"/>
            <consortium name="The Broad Institute Genome Sequencing Center for Infectious Disease"/>
            <person name="Wu L."/>
            <person name="Ma J."/>
        </authorList>
    </citation>
    <scope>NUCLEOTIDE SEQUENCE [LARGE SCALE GENOMIC DNA]</scope>
    <source>
        <strain evidence="3">WYCCWR 12678</strain>
    </source>
</reference>
<gene>
    <name evidence="2" type="ORF">ACFO8Q_11710</name>
</gene>
<dbReference type="PANTHER" id="PTHR12993">
    <property type="entry name" value="N-ACETYLGLUCOSAMINYL-PHOSPHATIDYLINOSITOL DE-N-ACETYLASE-RELATED"/>
    <property type="match status" value="1"/>
</dbReference>
<dbReference type="EC" id="3.5.1.-" evidence="2"/>
<keyword evidence="1" id="KW-1133">Transmembrane helix</keyword>
<dbReference type="Pfam" id="PF02585">
    <property type="entry name" value="PIG-L"/>
    <property type="match status" value="1"/>
</dbReference>